<dbReference type="GO" id="GO:0005987">
    <property type="term" value="P:sucrose catabolic process"/>
    <property type="evidence" value="ECO:0007669"/>
    <property type="project" value="TreeGrafter"/>
</dbReference>
<dbReference type="Pfam" id="PF07554">
    <property type="entry name" value="FIVAR"/>
    <property type="match status" value="1"/>
</dbReference>
<feature type="signal peptide" evidence="9">
    <location>
        <begin position="1"/>
        <end position="42"/>
    </location>
</feature>
<evidence type="ECO:0000259" key="11">
    <source>
        <dbReference type="PROSITE" id="PS51109"/>
    </source>
</evidence>
<dbReference type="InterPro" id="IPR025883">
    <property type="entry name" value="Cadherin-like_domain"/>
</dbReference>
<dbReference type="Pfam" id="PF00746">
    <property type="entry name" value="Gram_pos_anchor"/>
    <property type="match status" value="1"/>
</dbReference>
<dbReference type="SMART" id="SM01208">
    <property type="entry name" value="G5"/>
    <property type="match status" value="1"/>
</dbReference>
<keyword evidence="7" id="KW-0326">Glycosidase</keyword>
<dbReference type="InterPro" id="IPR018053">
    <property type="entry name" value="Glyco_hydro_32_AS"/>
</dbReference>
<sequence>MKDYQEKVCRHWFMRKSGKRWIFGCALVALSSFVLGMGNASADEVGTVTVNHVENVADMGAVTQDSESQTASASTGKTEKTGSEGTPSASLSSEAEEKKADTASSGRVETAISEEKVEKTETTDLGQTGQTVPQDNKQSEVKDQVQNKTEQADSTAITKSLNVTAQTGFKTNLKDVKPDSSATWKERSDGLYSDARGKGDSFFYSQSRGKNFIYSTDVTFLKKEGAAALVFRSNNNPDKKNSYAVNIDGSSNNVKFWRWQDGHDYQFINEKHIEPTADNKYQLKVVAIGSRVFYYVNNVLVASTGDYTLQRDDKGQSTAITEGYFGLLNWNGELLFQNTYYKEITDQLNPTLNDVTVTSSKGTVEKKGQFTAPITIQYVKHDAETIDLEISPKNANAKITVTDTTGHVYNDFKNIPLKVGANILSIKSSIVDEDGQEISIFYRLNVHRRQADEVYYNELYRGQYHYSVKDGWANDPNGLVYYKGTYHFFYQFYDDTKWGPMHWGHATSKDLLHWKEEPIAFYPDENGAMFSGAIVADTTNSSGLFDDDKGGLVALITADGNGQRIKLAYSKDEGKTWTKVDKIAADWTNDPLQSTDFRDPKVFRWENKWFMVIAGGPLRIYSSDNLREWNVESTYPNLHTECPDLYPLKANDGTLKWVLSRGGRSYKVGDFKKVNGKWTFVPDAAFENQDQVMNFGKDSYAAMTYYVQDFGSQAKPTLPDIVAVNWMNTWEDYCNLVGDTVGQRFNGTFNLNLKMSLVQQDGSYRLVQTPIDAYKNLRETDKAIFLKDVTVAQENNLLKGFKGDQYEIVSTFRPSATTKKIGFNLRVGNGEVTRVVYDLEKETLSIDRSKSGVILSQKFAQVDSQSVKRNADGSIDLHIYVDRSSVEVFAKGNTVAGANQIFPAPSSLAVQVFSEGGNAKADIALYPLKSIWTDKVKATKPLELVQASPTVSNLYVGDHTDLKAYVMPAVASQEVTWTVSDPSLVSVKAEGNTLHVTALKRGTAKIRVASKEKPELFKEFTIEITRNDFKTNVEGLTSVSGKWHVDGESLYNKNTSANDYYMGNKKILYPEYDLDVDIKYQKGLINVFYASENVDPRNAYSIQFGDNDKVRLYRFMGDTIAEANMNGKKLNDGEFHHVKIHKTKNSVTVFVDGVEYLKHTFDTVDPYYNDAYVGLGLWDGDLEVRNLFVKNLNDSVADKKQLQTLVDSATKIDPKQYTQESVAFYQNALTQAKQVLANQTADQTMIDLATQNLNKAIKGLVAKPSHQVTPNEGVKNLVEEKLFLEVVKEVIAFQTQLRENPSLAKGQRRVVVEGTNGERMILTEVSGEGRKVVEDSIMVQPTNEIVEIGTKEVKPDSPHRLVPTDGQPSHQVMNSVQSLRVAHPEEETLPRTGSHEDSLLTLLGLATLGLGGGLAVNKRKKND</sequence>
<dbReference type="Pfam" id="PF00251">
    <property type="entry name" value="Glyco_hydro_32N"/>
    <property type="match status" value="1"/>
</dbReference>
<dbReference type="InterPro" id="IPR013189">
    <property type="entry name" value="Glyco_hydro_32_C"/>
</dbReference>
<dbReference type="PANTHER" id="PTHR42800">
    <property type="entry name" value="EXOINULINASE INUD (AFU_ORTHOLOGUE AFUA_5G00480)"/>
    <property type="match status" value="1"/>
</dbReference>
<dbReference type="Gene3D" id="2.20.230.10">
    <property type="entry name" value="Resuscitation-promoting factor rpfb"/>
    <property type="match status" value="1"/>
</dbReference>
<dbReference type="Pfam" id="PF08244">
    <property type="entry name" value="Glyco_hydro_32C"/>
    <property type="match status" value="1"/>
</dbReference>
<name>A0AAU7Q133_9STRE</name>
<dbReference type="PROSITE" id="PS51109">
    <property type="entry name" value="G5"/>
    <property type="match status" value="1"/>
</dbReference>
<dbReference type="InterPro" id="IPR019931">
    <property type="entry name" value="LPXTG_anchor"/>
</dbReference>
<dbReference type="NCBIfam" id="TIGR01167">
    <property type="entry name" value="LPXTG_anchor"/>
    <property type="match status" value="1"/>
</dbReference>
<dbReference type="Gene3D" id="2.60.120.560">
    <property type="entry name" value="Exo-inulinase, domain 1"/>
    <property type="match status" value="3"/>
</dbReference>
<keyword evidence="3" id="KW-0964">Secreted</keyword>
<dbReference type="Pfam" id="PF02368">
    <property type="entry name" value="Big_2"/>
    <property type="match status" value="1"/>
</dbReference>
<dbReference type="CDD" id="cd18622">
    <property type="entry name" value="GH32_Inu-like"/>
    <property type="match status" value="1"/>
</dbReference>
<dbReference type="PROSITE" id="PS50847">
    <property type="entry name" value="GRAM_POS_ANCHORING"/>
    <property type="match status" value="1"/>
</dbReference>
<feature type="compositionally biased region" description="Polar residues" evidence="8">
    <location>
        <begin position="63"/>
        <end position="73"/>
    </location>
</feature>
<dbReference type="InterPro" id="IPR013320">
    <property type="entry name" value="ConA-like_dom_sf"/>
</dbReference>
<proteinExistence type="inferred from homology"/>
<dbReference type="InterPro" id="IPR011098">
    <property type="entry name" value="G5_dom"/>
</dbReference>
<feature type="compositionally biased region" description="Low complexity" evidence="8">
    <location>
        <begin position="83"/>
        <end position="93"/>
    </location>
</feature>
<dbReference type="PANTHER" id="PTHR42800:SF1">
    <property type="entry name" value="EXOINULINASE INUD (AFU_ORTHOLOGUE AFUA_5G00480)"/>
    <property type="match status" value="1"/>
</dbReference>
<reference evidence="12" key="1">
    <citation type="submission" date="2024-06" db="EMBL/GenBank/DDBJ databases">
        <title>Complete genome sequence of Streptococcus sp. KHUD_010.</title>
        <authorList>
            <person name="Lee J.-H."/>
            <person name="Moon J.-H."/>
        </authorList>
    </citation>
    <scope>NUCLEOTIDE SEQUENCE</scope>
    <source>
        <strain evidence="12">KHUD_010</strain>
    </source>
</reference>
<comment type="similarity">
    <text evidence="1">Belongs to the glycosyl hydrolase 32 family.</text>
</comment>
<feature type="compositionally biased region" description="Basic and acidic residues" evidence="8">
    <location>
        <begin position="113"/>
        <end position="122"/>
    </location>
</feature>
<dbReference type="EMBL" id="CP157941">
    <property type="protein sequence ID" value="XBS57466.1"/>
    <property type="molecule type" value="Genomic_DNA"/>
</dbReference>
<keyword evidence="2" id="KW-0134">Cell wall</keyword>
<evidence type="ECO:0000256" key="8">
    <source>
        <dbReference type="SAM" id="MobiDB-lite"/>
    </source>
</evidence>
<dbReference type="Pfam" id="PF06439">
    <property type="entry name" value="3keto-disac_hyd"/>
    <property type="match status" value="2"/>
</dbReference>
<dbReference type="Pfam" id="PF07501">
    <property type="entry name" value="G5"/>
    <property type="match status" value="1"/>
</dbReference>
<dbReference type="SUPFAM" id="SSF75005">
    <property type="entry name" value="Arabinanase/levansucrase/invertase"/>
    <property type="match status" value="1"/>
</dbReference>
<feature type="domain" description="Gram-positive cocci surface proteins LPxTG" evidence="10">
    <location>
        <begin position="1389"/>
        <end position="1423"/>
    </location>
</feature>
<dbReference type="GO" id="GO:0004575">
    <property type="term" value="F:sucrose alpha-glucosidase activity"/>
    <property type="evidence" value="ECO:0007669"/>
    <property type="project" value="TreeGrafter"/>
</dbReference>
<dbReference type="PROSITE" id="PS00609">
    <property type="entry name" value="GLYCOSYL_HYDROL_F32"/>
    <property type="match status" value="1"/>
</dbReference>
<evidence type="ECO:0000256" key="2">
    <source>
        <dbReference type="ARBA" id="ARBA00022512"/>
    </source>
</evidence>
<evidence type="ECO:0000256" key="1">
    <source>
        <dbReference type="ARBA" id="ARBA00009902"/>
    </source>
</evidence>
<dbReference type="InterPro" id="IPR013148">
    <property type="entry name" value="Glyco_hydro_32_N"/>
</dbReference>
<evidence type="ECO:0000256" key="5">
    <source>
        <dbReference type="ARBA" id="ARBA00022801"/>
    </source>
</evidence>
<keyword evidence="5" id="KW-0378">Hydrolase</keyword>
<gene>
    <name evidence="12" type="ORF">ABKA15_01860</name>
</gene>
<dbReference type="Gene3D" id="2.60.40.1080">
    <property type="match status" value="1"/>
</dbReference>
<dbReference type="NCBIfam" id="TIGR03715">
    <property type="entry name" value="KxYKxGKxW"/>
    <property type="match status" value="1"/>
</dbReference>
<dbReference type="InterPro" id="IPR022263">
    <property type="entry name" value="KxYKxGKxW"/>
</dbReference>
<dbReference type="InterPro" id="IPR023296">
    <property type="entry name" value="Glyco_hydro_beta-prop_sf"/>
</dbReference>
<feature type="region of interest" description="Disordered" evidence="8">
    <location>
        <begin position="60"/>
        <end position="154"/>
    </location>
</feature>
<dbReference type="Gene3D" id="1.20.1270.90">
    <property type="entry name" value="AF1782-like"/>
    <property type="match status" value="1"/>
</dbReference>
<dbReference type="SUPFAM" id="SSF49899">
    <property type="entry name" value="Concanavalin A-like lectins/glucanases"/>
    <property type="match status" value="2"/>
</dbReference>
<dbReference type="SUPFAM" id="SSF49373">
    <property type="entry name" value="Invasin/intimin cell-adhesion fragments"/>
    <property type="match status" value="1"/>
</dbReference>
<protein>
    <submittedName>
        <fullName evidence="12">GH32 C-terminal domain-containing protein</fullName>
    </submittedName>
</protein>
<evidence type="ECO:0000313" key="12">
    <source>
        <dbReference type="EMBL" id="XBS57466.1"/>
    </source>
</evidence>
<dbReference type="RefSeq" id="WP_350015369.1">
    <property type="nucleotide sequence ID" value="NZ_CP157941.1"/>
</dbReference>
<feature type="compositionally biased region" description="Polar residues" evidence="8">
    <location>
        <begin position="123"/>
        <end position="136"/>
    </location>
</feature>
<evidence type="ECO:0000256" key="4">
    <source>
        <dbReference type="ARBA" id="ARBA00022729"/>
    </source>
</evidence>
<feature type="domain" description="G5" evidence="11">
    <location>
        <begin position="1275"/>
        <end position="1352"/>
    </location>
</feature>
<dbReference type="Pfam" id="PF12733">
    <property type="entry name" value="Cadherin-like"/>
    <property type="match status" value="1"/>
</dbReference>
<accession>A0AAU7Q133</accession>
<dbReference type="InterPro" id="IPR003343">
    <property type="entry name" value="Big_2"/>
</dbReference>
<dbReference type="Gene3D" id="2.115.10.20">
    <property type="entry name" value="Glycosyl hydrolase domain, family 43"/>
    <property type="match status" value="1"/>
</dbReference>
<evidence type="ECO:0000256" key="3">
    <source>
        <dbReference type="ARBA" id="ARBA00022525"/>
    </source>
</evidence>
<dbReference type="InterPro" id="IPR010496">
    <property type="entry name" value="AL/BT2_dom"/>
</dbReference>
<keyword evidence="4 9" id="KW-0732">Signal</keyword>
<keyword evidence="6" id="KW-0572">Peptidoglycan-anchor</keyword>
<evidence type="ECO:0000256" key="9">
    <source>
        <dbReference type="SAM" id="SignalP"/>
    </source>
</evidence>
<dbReference type="GO" id="GO:0005737">
    <property type="term" value="C:cytoplasm"/>
    <property type="evidence" value="ECO:0007669"/>
    <property type="project" value="TreeGrafter"/>
</dbReference>
<dbReference type="InterPro" id="IPR008964">
    <property type="entry name" value="Invasin/intimin_cell_adhesion"/>
</dbReference>
<evidence type="ECO:0000256" key="7">
    <source>
        <dbReference type="ARBA" id="ARBA00023295"/>
    </source>
</evidence>
<evidence type="ECO:0000259" key="10">
    <source>
        <dbReference type="PROSITE" id="PS50847"/>
    </source>
</evidence>
<dbReference type="SMART" id="SM00635">
    <property type="entry name" value="BID_2"/>
    <property type="match status" value="1"/>
</dbReference>
<organism evidence="12">
    <name type="scientific">Streptococcus sp. KHUD_010</name>
    <dbReference type="NCBI Taxonomy" id="3157339"/>
    <lineage>
        <taxon>Bacteria</taxon>
        <taxon>Bacillati</taxon>
        <taxon>Bacillota</taxon>
        <taxon>Bacilli</taxon>
        <taxon>Lactobacillales</taxon>
        <taxon>Streptococcaceae</taxon>
        <taxon>Streptococcus</taxon>
    </lineage>
</organism>
<dbReference type="SMART" id="SM00640">
    <property type="entry name" value="Glyco_32"/>
    <property type="match status" value="1"/>
</dbReference>
<feature type="chain" id="PRO_5043560241" evidence="9">
    <location>
        <begin position="43"/>
        <end position="1423"/>
    </location>
</feature>
<evidence type="ECO:0000256" key="6">
    <source>
        <dbReference type="ARBA" id="ARBA00023088"/>
    </source>
</evidence>
<dbReference type="InterPro" id="IPR001362">
    <property type="entry name" value="Glyco_hydro_32"/>
</dbReference>